<dbReference type="Gene3D" id="1.20.1260.30">
    <property type="match status" value="1"/>
</dbReference>
<keyword evidence="3 10" id="KW-0489">Methyltransferase</keyword>
<proteinExistence type="inferred from homology"/>
<dbReference type="STRING" id="1618572.UT17_C0006G0013"/>
<evidence type="ECO:0000256" key="3">
    <source>
        <dbReference type="ARBA" id="ARBA00022603"/>
    </source>
</evidence>
<evidence type="ECO:0000256" key="7">
    <source>
        <dbReference type="ARBA" id="ARBA00047942"/>
    </source>
</evidence>
<dbReference type="GO" id="GO:0008170">
    <property type="term" value="F:N-methyltransferase activity"/>
    <property type="evidence" value="ECO:0007669"/>
    <property type="project" value="InterPro"/>
</dbReference>
<accession>A0A0G0LI19</accession>
<dbReference type="InterPro" id="IPR051537">
    <property type="entry name" value="DNA_Adenine_Mtase"/>
</dbReference>
<dbReference type="InterPro" id="IPR003356">
    <property type="entry name" value="DNA_methylase_A-5"/>
</dbReference>
<dbReference type="InterPro" id="IPR038333">
    <property type="entry name" value="T1MK-like_N_sf"/>
</dbReference>
<name>A0A0G0LI19_9BACT</name>
<evidence type="ECO:0000256" key="1">
    <source>
        <dbReference type="ARBA" id="ARBA00006594"/>
    </source>
</evidence>
<dbReference type="InterPro" id="IPR022749">
    <property type="entry name" value="D12N6_MeTrfase_N"/>
</dbReference>
<dbReference type="GO" id="GO:0009307">
    <property type="term" value="P:DNA restriction-modification system"/>
    <property type="evidence" value="ECO:0007669"/>
    <property type="project" value="UniProtKB-KW"/>
</dbReference>
<dbReference type="GO" id="GO:0032259">
    <property type="term" value="P:methylation"/>
    <property type="evidence" value="ECO:0007669"/>
    <property type="project" value="UniProtKB-KW"/>
</dbReference>
<reference evidence="10 11" key="1">
    <citation type="journal article" date="2015" name="Nature">
        <title>rRNA introns, odd ribosomes, and small enigmatic genomes across a large radiation of phyla.</title>
        <authorList>
            <person name="Brown C.T."/>
            <person name="Hug L.A."/>
            <person name="Thomas B.C."/>
            <person name="Sharon I."/>
            <person name="Castelle C.J."/>
            <person name="Singh A."/>
            <person name="Wilkins M.J."/>
            <person name="Williams K.H."/>
            <person name="Banfield J.F."/>
        </authorList>
    </citation>
    <scope>NUCLEOTIDE SEQUENCE [LARGE SCALE GENOMIC DNA]</scope>
</reference>
<dbReference type="InterPro" id="IPR029063">
    <property type="entry name" value="SAM-dependent_MTases_sf"/>
</dbReference>
<evidence type="ECO:0000259" key="9">
    <source>
        <dbReference type="Pfam" id="PF12161"/>
    </source>
</evidence>
<evidence type="ECO:0000313" key="11">
    <source>
        <dbReference type="Proteomes" id="UP000034774"/>
    </source>
</evidence>
<dbReference type="Pfam" id="PF02384">
    <property type="entry name" value="N6_Mtase"/>
    <property type="match status" value="1"/>
</dbReference>
<keyword evidence="5" id="KW-0949">S-adenosyl-L-methionine</keyword>
<dbReference type="GO" id="GO:0003677">
    <property type="term" value="F:DNA binding"/>
    <property type="evidence" value="ECO:0007669"/>
    <property type="project" value="InterPro"/>
</dbReference>
<comment type="similarity">
    <text evidence="1">Belongs to the N(4)/N(6)-methyltransferase family.</text>
</comment>
<feature type="domain" description="DNA methylase adenine-specific" evidence="8">
    <location>
        <begin position="140"/>
        <end position="461"/>
    </location>
</feature>
<dbReference type="PATRIC" id="fig|1618572.3.peg.1090"/>
<feature type="domain" description="N6 adenine-specific DNA methyltransferase N-terminal" evidence="9">
    <location>
        <begin position="6"/>
        <end position="130"/>
    </location>
</feature>
<dbReference type="Gene3D" id="3.40.50.150">
    <property type="entry name" value="Vaccinia Virus protein VP39"/>
    <property type="match status" value="1"/>
</dbReference>
<evidence type="ECO:0000256" key="5">
    <source>
        <dbReference type="ARBA" id="ARBA00022691"/>
    </source>
</evidence>
<evidence type="ECO:0000313" key="10">
    <source>
        <dbReference type="EMBL" id="KKQ91538.1"/>
    </source>
</evidence>
<organism evidence="10 11">
    <name type="scientific">Candidatus Woesebacteria bacterium GW2011_GWB1_39_10</name>
    <dbReference type="NCBI Taxonomy" id="1618572"/>
    <lineage>
        <taxon>Bacteria</taxon>
        <taxon>Candidatus Woeseibacteriota</taxon>
    </lineage>
</organism>
<evidence type="ECO:0000256" key="6">
    <source>
        <dbReference type="ARBA" id="ARBA00022747"/>
    </source>
</evidence>
<comment type="caution">
    <text evidence="10">The sequence shown here is derived from an EMBL/GenBank/DDBJ whole genome shotgun (WGS) entry which is preliminary data.</text>
</comment>
<dbReference type="Pfam" id="PF12161">
    <property type="entry name" value="HsdM_N"/>
    <property type="match status" value="1"/>
</dbReference>
<evidence type="ECO:0000256" key="2">
    <source>
        <dbReference type="ARBA" id="ARBA00011900"/>
    </source>
</evidence>
<dbReference type="EMBL" id="LBVU01000006">
    <property type="protein sequence ID" value="KKQ91538.1"/>
    <property type="molecule type" value="Genomic_DNA"/>
</dbReference>
<keyword evidence="6" id="KW-0680">Restriction system</keyword>
<dbReference type="PANTHER" id="PTHR42933:SF3">
    <property type="entry name" value="TYPE I RESTRICTION ENZYME MJAVIII METHYLASE SUBUNIT"/>
    <property type="match status" value="1"/>
</dbReference>
<dbReference type="Proteomes" id="UP000034774">
    <property type="component" value="Unassembled WGS sequence"/>
</dbReference>
<gene>
    <name evidence="10" type="ORF">UT17_C0006G0013</name>
</gene>
<comment type="catalytic activity">
    <reaction evidence="7">
        <text>a 2'-deoxyadenosine in DNA + S-adenosyl-L-methionine = an N(6)-methyl-2'-deoxyadenosine in DNA + S-adenosyl-L-homocysteine + H(+)</text>
        <dbReference type="Rhea" id="RHEA:15197"/>
        <dbReference type="Rhea" id="RHEA-COMP:12418"/>
        <dbReference type="Rhea" id="RHEA-COMP:12419"/>
        <dbReference type="ChEBI" id="CHEBI:15378"/>
        <dbReference type="ChEBI" id="CHEBI:57856"/>
        <dbReference type="ChEBI" id="CHEBI:59789"/>
        <dbReference type="ChEBI" id="CHEBI:90615"/>
        <dbReference type="ChEBI" id="CHEBI:90616"/>
        <dbReference type="EC" id="2.1.1.72"/>
    </reaction>
</comment>
<dbReference type="SUPFAM" id="SSF53335">
    <property type="entry name" value="S-adenosyl-L-methionine-dependent methyltransferases"/>
    <property type="match status" value="1"/>
</dbReference>
<evidence type="ECO:0000259" key="8">
    <source>
        <dbReference type="Pfam" id="PF02384"/>
    </source>
</evidence>
<sequence>MTKDELQNTVDKLADKFFANGVVTPTTYIEQISFLFFAKMLEEEENGRIQAAKLAGKNYKSIFDGKNEKYRWSIWSVMPDTQAMFKFVRDDLITFFQTGIQDHEDVKKFFLEVHFFIPDAILLSEVVDIISKIEFSKIDADIKGDMYEHLTSRLATAGRIGSFRTPRHIIRTIVKMVDPKIGQTICDPACGTAGFLLAAYEHIKSQNSKTTLEYTTLENGDSYQKGKGDLLGEKDWIKLENETFWGFDVTPDSIKIAIMNMLLHGLAAKNVYRRDSLAGTADPEEEMSWNVILANPPFAGDVSVERLRSVLPIKAKDSSVLFVGLMIESLKPGGTCGVIVNEGLLFGRNKSGVALRKMLLEKMDLQAVVSLPQGVFNPYAGVKTSFLIFKNTGKPTQKVWFYEVENDGYTKGTNRKPDPTKNDLPDVLSKWPERKISDKSWLVGVEKIKENDFILSSSTYKPEDLGEKQNLREPKEIFIEIGKVNQEMQKTLLGLKNYVGN</sequence>
<evidence type="ECO:0000256" key="4">
    <source>
        <dbReference type="ARBA" id="ARBA00022679"/>
    </source>
</evidence>
<protein>
    <recommendedName>
        <fullName evidence="2">site-specific DNA-methyltransferase (adenine-specific)</fullName>
        <ecNumber evidence="2">2.1.1.72</ecNumber>
    </recommendedName>
</protein>
<dbReference type="GO" id="GO:0009007">
    <property type="term" value="F:site-specific DNA-methyltransferase (adenine-specific) activity"/>
    <property type="evidence" value="ECO:0007669"/>
    <property type="project" value="UniProtKB-EC"/>
</dbReference>
<keyword evidence="4" id="KW-0808">Transferase</keyword>
<dbReference type="PRINTS" id="PR00507">
    <property type="entry name" value="N12N6MTFRASE"/>
</dbReference>
<dbReference type="EC" id="2.1.1.72" evidence="2"/>
<dbReference type="AlphaFoldDB" id="A0A0G0LI19"/>
<dbReference type="PANTHER" id="PTHR42933">
    <property type="entry name" value="SLR6095 PROTEIN"/>
    <property type="match status" value="1"/>
</dbReference>